<dbReference type="InterPro" id="IPR013341">
    <property type="entry name" value="Mandelate_racemase_N_dom"/>
</dbReference>
<dbReference type="PANTHER" id="PTHR13794:SF58">
    <property type="entry name" value="MITOCHONDRIAL ENOLASE SUPERFAMILY MEMBER 1"/>
    <property type="match status" value="1"/>
</dbReference>
<dbReference type="EMBL" id="CP016171">
    <property type="protein sequence ID" value="ANN70583.1"/>
    <property type="molecule type" value="Genomic_DNA"/>
</dbReference>
<accession>A0A193FTC9</accession>
<protein>
    <submittedName>
        <fullName evidence="5">Mandelate racemase</fullName>
    </submittedName>
</protein>
<dbReference type="InterPro" id="IPR046945">
    <property type="entry name" value="RHMD-like"/>
</dbReference>
<dbReference type="InterPro" id="IPR036849">
    <property type="entry name" value="Enolase-like_C_sf"/>
</dbReference>
<keyword evidence="3" id="KW-0460">Magnesium</keyword>
<reference evidence="5 6" key="1">
    <citation type="submission" date="2016-06" db="EMBL/GenBank/DDBJ databases">
        <title>Complete genome sequences of Bordetella bronchialis and Bordetella flabilis.</title>
        <authorList>
            <person name="LiPuma J.J."/>
            <person name="Spilker T."/>
        </authorList>
    </citation>
    <scope>NUCLEOTIDE SEQUENCE [LARGE SCALE GENOMIC DNA]</scope>
    <source>
        <strain evidence="5 6">AU17976</strain>
    </source>
</reference>
<dbReference type="Pfam" id="PF13378">
    <property type="entry name" value="MR_MLE_C"/>
    <property type="match status" value="1"/>
</dbReference>
<name>A0A193FTC9_9BORD</name>
<dbReference type="AlphaFoldDB" id="A0A193FTC9"/>
<dbReference type="SUPFAM" id="SSF54826">
    <property type="entry name" value="Enolase N-terminal domain-like"/>
    <property type="match status" value="1"/>
</dbReference>
<gene>
    <name evidence="5" type="ORF">BAU08_03875</name>
</gene>
<keyword evidence="2" id="KW-0479">Metal-binding</keyword>
<evidence type="ECO:0000259" key="4">
    <source>
        <dbReference type="SMART" id="SM00922"/>
    </source>
</evidence>
<dbReference type="GO" id="GO:0016836">
    <property type="term" value="F:hydro-lyase activity"/>
    <property type="evidence" value="ECO:0007669"/>
    <property type="project" value="TreeGrafter"/>
</dbReference>
<organism evidence="5 6">
    <name type="scientific">Bordetella bronchialis</name>
    <dbReference type="NCBI Taxonomy" id="463025"/>
    <lineage>
        <taxon>Bacteria</taxon>
        <taxon>Pseudomonadati</taxon>
        <taxon>Pseudomonadota</taxon>
        <taxon>Betaproteobacteria</taxon>
        <taxon>Burkholderiales</taxon>
        <taxon>Alcaligenaceae</taxon>
        <taxon>Bordetella</taxon>
    </lineage>
</organism>
<dbReference type="PANTHER" id="PTHR13794">
    <property type="entry name" value="ENOLASE SUPERFAMILY, MANDELATE RACEMASE"/>
    <property type="match status" value="1"/>
</dbReference>
<proteinExistence type="predicted"/>
<dbReference type="GO" id="GO:0000287">
    <property type="term" value="F:magnesium ion binding"/>
    <property type="evidence" value="ECO:0007669"/>
    <property type="project" value="TreeGrafter"/>
</dbReference>
<evidence type="ECO:0000313" key="5">
    <source>
        <dbReference type="EMBL" id="ANN70583.1"/>
    </source>
</evidence>
<evidence type="ECO:0000256" key="3">
    <source>
        <dbReference type="ARBA" id="ARBA00022842"/>
    </source>
</evidence>
<dbReference type="SFLD" id="SFLDG00179">
    <property type="entry name" value="mandelate_racemase"/>
    <property type="match status" value="1"/>
</dbReference>
<evidence type="ECO:0000256" key="2">
    <source>
        <dbReference type="ARBA" id="ARBA00022723"/>
    </source>
</evidence>
<sequence length="369" mass="41044">MKIVDVTLTLFAWDDIPPTSYAAHTGKFAGSSKIGLLKIETDEGITGHAFLGSAYYGGDLDGPNLIKYLKPILVGQDPLDRERLNQALWRRSRTTTVRTIGACDVALWDICGKAAGMPIHRLLGSYRDRVKAYASSMILDSPQAYAEEALHYKSLNWAAYKIHPPHPWQQDIKVCQAVREAVGDDYLVMLDAAWSYQYPEAVRVGRALQELNYYWYEDPLHDADVYNYVKLKQQLHIPIMATEFPAAGLDSYAPWVLQQATDFLRGDVALKGGITTMMKTAHLAESFRMNYEVHHGGNSLNNVAGLHVIMALKNTEFFEVLLPDGAQKYGLATDIQADADGYVYAPTGPGLGADIDFDLIERKRVAVLS</sequence>
<evidence type="ECO:0000313" key="6">
    <source>
        <dbReference type="Proteomes" id="UP000092213"/>
    </source>
</evidence>
<evidence type="ECO:0000256" key="1">
    <source>
        <dbReference type="ARBA" id="ARBA00001946"/>
    </source>
</evidence>
<feature type="domain" description="Mandelate racemase/muconate lactonizing enzyme C-terminal" evidence="4">
    <location>
        <begin position="142"/>
        <end position="238"/>
    </location>
</feature>
<dbReference type="SUPFAM" id="SSF51604">
    <property type="entry name" value="Enolase C-terminal domain-like"/>
    <property type="match status" value="1"/>
</dbReference>
<dbReference type="GO" id="GO:0016052">
    <property type="term" value="P:carbohydrate catabolic process"/>
    <property type="evidence" value="ECO:0007669"/>
    <property type="project" value="TreeGrafter"/>
</dbReference>
<dbReference type="Pfam" id="PF02746">
    <property type="entry name" value="MR_MLE_N"/>
    <property type="match status" value="1"/>
</dbReference>
<dbReference type="STRING" id="463025.BAU08_03875"/>
<dbReference type="InterPro" id="IPR013342">
    <property type="entry name" value="Mandelate_racemase_C"/>
</dbReference>
<dbReference type="InterPro" id="IPR029017">
    <property type="entry name" value="Enolase-like_N"/>
</dbReference>
<comment type="cofactor">
    <cofactor evidence="1">
        <name>Mg(2+)</name>
        <dbReference type="ChEBI" id="CHEBI:18420"/>
    </cofactor>
</comment>
<dbReference type="RefSeq" id="WP_066668210.1">
    <property type="nucleotide sequence ID" value="NZ_CP016171.1"/>
</dbReference>
<dbReference type="SMART" id="SM00922">
    <property type="entry name" value="MR_MLE"/>
    <property type="match status" value="1"/>
</dbReference>
<dbReference type="SFLD" id="SFLDS00001">
    <property type="entry name" value="Enolase"/>
    <property type="match status" value="1"/>
</dbReference>
<dbReference type="Proteomes" id="UP000092213">
    <property type="component" value="Chromosome"/>
</dbReference>
<dbReference type="Gene3D" id="3.30.390.10">
    <property type="entry name" value="Enolase-like, N-terminal domain"/>
    <property type="match status" value="1"/>
</dbReference>
<dbReference type="Gene3D" id="3.20.20.120">
    <property type="entry name" value="Enolase-like C-terminal domain"/>
    <property type="match status" value="1"/>
</dbReference>
<dbReference type="InterPro" id="IPR029065">
    <property type="entry name" value="Enolase_C-like"/>
</dbReference>